<sequence length="103" mass="12505">MDMQVQNFDGRQVRFNRVWMEQILLQISVVSLRQIWETVKEQLNELLFIIFNYLRRLDAVDYMNAFRILMRCMESRRELVFTIVEFIAEKLSTQVTSSIAYHH</sequence>
<evidence type="ECO:0000313" key="2">
    <source>
        <dbReference type="Proteomes" id="UP000814243"/>
    </source>
</evidence>
<dbReference type="AlphaFoldDB" id="A0A922SLG1"/>
<reference evidence="1" key="1">
    <citation type="journal article" date="2021" name="G3 (Bethesda)">
        <title>Genome and transcriptome analysis of the beet armyworm Spodoptera exigua reveals targets for pest control. .</title>
        <authorList>
            <person name="Simon S."/>
            <person name="Breeschoten T."/>
            <person name="Jansen H.J."/>
            <person name="Dirks R.P."/>
            <person name="Schranz M.E."/>
            <person name="Ros V.I.D."/>
        </authorList>
    </citation>
    <scope>NUCLEOTIDE SEQUENCE</scope>
    <source>
        <strain evidence="1">TB_SE_WUR_2020</strain>
    </source>
</reference>
<accession>A0A922SLG1</accession>
<protein>
    <submittedName>
        <fullName evidence="1">Uncharacterized protein</fullName>
    </submittedName>
</protein>
<proteinExistence type="predicted"/>
<evidence type="ECO:0000313" key="1">
    <source>
        <dbReference type="EMBL" id="KAH9642617.1"/>
    </source>
</evidence>
<comment type="caution">
    <text evidence="1">The sequence shown here is derived from an EMBL/GenBank/DDBJ whole genome shotgun (WGS) entry which is preliminary data.</text>
</comment>
<gene>
    <name evidence="1" type="ORF">HF086_011210</name>
</gene>
<organism evidence="1 2">
    <name type="scientific">Spodoptera exigua</name>
    <name type="common">Beet armyworm</name>
    <name type="synonym">Noctua fulgens</name>
    <dbReference type="NCBI Taxonomy" id="7107"/>
    <lineage>
        <taxon>Eukaryota</taxon>
        <taxon>Metazoa</taxon>
        <taxon>Ecdysozoa</taxon>
        <taxon>Arthropoda</taxon>
        <taxon>Hexapoda</taxon>
        <taxon>Insecta</taxon>
        <taxon>Pterygota</taxon>
        <taxon>Neoptera</taxon>
        <taxon>Endopterygota</taxon>
        <taxon>Lepidoptera</taxon>
        <taxon>Glossata</taxon>
        <taxon>Ditrysia</taxon>
        <taxon>Noctuoidea</taxon>
        <taxon>Noctuidae</taxon>
        <taxon>Amphipyrinae</taxon>
        <taxon>Spodoptera</taxon>
    </lineage>
</organism>
<dbReference type="EMBL" id="JACEFF010000187">
    <property type="protein sequence ID" value="KAH9642617.1"/>
    <property type="molecule type" value="Genomic_DNA"/>
</dbReference>
<name>A0A922SLG1_SPOEX</name>
<dbReference type="Proteomes" id="UP000814243">
    <property type="component" value="Unassembled WGS sequence"/>
</dbReference>